<reference evidence="1 2" key="1">
    <citation type="journal article" date="2019" name="BMC Genomics">
        <title>Chromosome level assembly and comparative genome analysis confirm lager-brewing yeasts originated from a single hybridization.</title>
        <authorList>
            <person name="Salazar A.N."/>
            <person name="Gorter de Vries A.R."/>
            <person name="van den Broek M."/>
            <person name="Brouwers N."/>
            <person name="de la Torre Cortes P."/>
            <person name="Kuijpers N.G.A."/>
            <person name="Daran J.G."/>
            <person name="Abeel T."/>
        </authorList>
    </citation>
    <scope>NUCLEOTIDE SEQUENCE [LARGE SCALE GENOMIC DNA]</scope>
    <source>
        <strain evidence="1 2">CBS 1483</strain>
    </source>
</reference>
<name>A0A6C1E0S0_SACPS</name>
<sequence length="423" mass="48876">MDSRVALVRKYIAPSVIKSDSIQLHGLVKAPLFKALNSRYKLGSLQIVQDVDWNAKTTPSDSPEPLAATLNSNRSLPMTKFPKQEILEQVKLDTKVGKWRKFMTGWFRIGLYLLKSYKTGIQNTLKVFWDTRNEEQKFSIKNGALANLVREIEMHEINTRLSSSSLPTSSSAKAPLRPLSINRKTLVELIRRDQIWKLPVFFTLVFIFEEVSALIFTFFPRVCPYNCLTPGGYKKLSNSYIKGTTGTQGNYGLGPLEFTKQGTIKYEPPYAVPIENLYNFLTSFPQSMISNWKLYIYKKLKLQKLLCNEIEKIYQYLFIDDWLLLQSILNTDVEKTKIALSDRELVNCILERKLYHMGDDLNEMVNDTLGKEILLKRLFLYWTLRYNDTISLNGKHTFSEKWGVNNISLLKYNSELVATKDIQ</sequence>
<accession>A0A6C1E0S0</accession>
<gene>
    <name evidence="1" type="primary">PNT1_1</name>
    <name evidence="1" type="ORF">GRS66_005016</name>
</gene>
<dbReference type="AlphaFoldDB" id="A0A6C1E0S0"/>
<evidence type="ECO:0000313" key="1">
    <source>
        <dbReference type="EMBL" id="QID82589.1"/>
    </source>
</evidence>
<organism evidence="1 2">
    <name type="scientific">Saccharomyces pastorianus</name>
    <name type="common">Lager yeast</name>
    <name type="synonym">Saccharomyces cerevisiae x Saccharomyces eubayanus</name>
    <dbReference type="NCBI Taxonomy" id="27292"/>
    <lineage>
        <taxon>Eukaryota</taxon>
        <taxon>Fungi</taxon>
        <taxon>Dikarya</taxon>
        <taxon>Ascomycota</taxon>
        <taxon>Saccharomycotina</taxon>
        <taxon>Saccharomycetes</taxon>
        <taxon>Saccharomycetales</taxon>
        <taxon>Saccharomycetaceae</taxon>
        <taxon>Saccharomyces</taxon>
    </lineage>
</organism>
<dbReference type="EMBL" id="CP048996">
    <property type="protein sequence ID" value="QID82589.1"/>
    <property type="molecule type" value="Genomic_DNA"/>
</dbReference>
<dbReference type="Proteomes" id="UP000501346">
    <property type="component" value="Chromosome ScXV-ScXI"/>
</dbReference>
<dbReference type="OrthoDB" id="73691at2759"/>
<protein>
    <submittedName>
        <fullName evidence="1">Pentamidine resistance factor</fullName>
    </submittedName>
</protein>
<keyword evidence="2" id="KW-1185">Reference proteome</keyword>
<proteinExistence type="predicted"/>
<evidence type="ECO:0000313" key="2">
    <source>
        <dbReference type="Proteomes" id="UP000501346"/>
    </source>
</evidence>